<comment type="caution">
    <text evidence="2">The sequence shown here is derived from an EMBL/GenBank/DDBJ whole genome shotgun (WGS) entry which is preliminary data.</text>
</comment>
<evidence type="ECO:0000313" key="2">
    <source>
        <dbReference type="EMBL" id="GGH96528.1"/>
    </source>
</evidence>
<accession>A0A8J3ER75</accession>
<evidence type="ECO:0000256" key="1">
    <source>
        <dbReference type="SAM" id="SignalP"/>
    </source>
</evidence>
<reference evidence="2" key="3">
    <citation type="submission" date="2020-09" db="EMBL/GenBank/DDBJ databases">
        <authorList>
            <person name="Sun Q."/>
            <person name="Zhou Y."/>
        </authorList>
    </citation>
    <scope>NUCLEOTIDE SEQUENCE</scope>
    <source>
        <strain evidence="2">CGMCC 1.14984</strain>
    </source>
</reference>
<dbReference type="RefSeq" id="WP_155139028.1">
    <property type="nucleotide sequence ID" value="NZ_BMGZ01000001.1"/>
</dbReference>
<protein>
    <recommendedName>
        <fullName evidence="6">DUF541 domain-containing protein</fullName>
    </recommendedName>
</protein>
<dbReference type="Proteomes" id="UP000621856">
    <property type="component" value="Unassembled WGS sequence"/>
</dbReference>
<reference evidence="2" key="1">
    <citation type="journal article" date="2014" name="Int. J. Syst. Evol. Microbiol.">
        <title>Complete genome sequence of Corynebacterium casei LMG S-19264T (=DSM 44701T), isolated from a smear-ripened cheese.</title>
        <authorList>
            <consortium name="US DOE Joint Genome Institute (JGI-PGF)"/>
            <person name="Walter F."/>
            <person name="Albersmeier A."/>
            <person name="Kalinowski J."/>
            <person name="Ruckert C."/>
        </authorList>
    </citation>
    <scope>NUCLEOTIDE SEQUENCE</scope>
    <source>
        <strain evidence="2">CGMCC 1.14984</strain>
    </source>
</reference>
<keyword evidence="1" id="KW-0732">Signal</keyword>
<organism evidence="2 4">
    <name type="scientific">Aquisalinus luteolus</name>
    <dbReference type="NCBI Taxonomy" id="1566827"/>
    <lineage>
        <taxon>Bacteria</taxon>
        <taxon>Pseudomonadati</taxon>
        <taxon>Pseudomonadota</taxon>
        <taxon>Alphaproteobacteria</taxon>
        <taxon>Parvularculales</taxon>
        <taxon>Parvularculaceae</taxon>
        <taxon>Aquisalinus</taxon>
    </lineage>
</organism>
<dbReference type="AlphaFoldDB" id="A0A8J3ER75"/>
<evidence type="ECO:0000313" key="3">
    <source>
        <dbReference type="EMBL" id="NHK27796.1"/>
    </source>
</evidence>
<reference evidence="3 5" key="2">
    <citation type="submission" date="2020-02" db="EMBL/GenBank/DDBJ databases">
        <title>Genome sequence of Parvularcula flava strain NH6-79.</title>
        <authorList>
            <person name="Abdul Karim M.H."/>
            <person name="Lam M.Q."/>
            <person name="Chen S.J."/>
            <person name="Yahya A."/>
            <person name="Shahir S."/>
            <person name="Shamsir M.S."/>
            <person name="Chong C.S."/>
        </authorList>
    </citation>
    <scope>NUCLEOTIDE SEQUENCE [LARGE SCALE GENOMIC DNA]</scope>
    <source>
        <strain evidence="3 5">NH6-79</strain>
    </source>
</reference>
<sequence>MRACLISAVITAIIPFHMPANAQSDEIVVTGTRLSRYEADIIPAVTLTRDADFVLKTYSIVCDTRDRATRLRELTGTLEDLIAKADRRSDIELSIIEEYDDNYDTLYFPRPFDKVDPDNFTSQYGRTDTSMLSVTIKTPVTDSFSTLDQAEELIEDFVDTIRLQGRTEFLSGEEVQLSVRNVERYRPELLAAILAYARQTAGTLEGTETEIAGLEQVVRWERAGPMELTLYLPYKLSVSLEN</sequence>
<dbReference type="EMBL" id="BMGZ01000001">
    <property type="protein sequence ID" value="GGH96528.1"/>
    <property type="molecule type" value="Genomic_DNA"/>
</dbReference>
<feature type="chain" id="PRO_5035254941" description="DUF541 domain-containing protein" evidence="1">
    <location>
        <begin position="23"/>
        <end position="242"/>
    </location>
</feature>
<name>A0A8J3ER75_9PROT</name>
<evidence type="ECO:0008006" key="6">
    <source>
        <dbReference type="Google" id="ProtNLM"/>
    </source>
</evidence>
<keyword evidence="5" id="KW-1185">Reference proteome</keyword>
<gene>
    <name evidence="3" type="ORF">FF098_007775</name>
    <name evidence="2" type="ORF">GCM10011355_15640</name>
</gene>
<evidence type="ECO:0000313" key="5">
    <source>
        <dbReference type="Proteomes" id="UP000818603"/>
    </source>
</evidence>
<dbReference type="EMBL" id="VCJR02000001">
    <property type="protein sequence ID" value="NHK27796.1"/>
    <property type="molecule type" value="Genomic_DNA"/>
</dbReference>
<dbReference type="Proteomes" id="UP000818603">
    <property type="component" value="Unassembled WGS sequence"/>
</dbReference>
<evidence type="ECO:0000313" key="4">
    <source>
        <dbReference type="Proteomes" id="UP000621856"/>
    </source>
</evidence>
<proteinExistence type="predicted"/>
<feature type="signal peptide" evidence="1">
    <location>
        <begin position="1"/>
        <end position="22"/>
    </location>
</feature>